<keyword evidence="2" id="KW-0808">Transferase</keyword>
<feature type="domain" description="Glycosyltransferase 2-like" evidence="1">
    <location>
        <begin position="7"/>
        <end position="113"/>
    </location>
</feature>
<keyword evidence="3" id="KW-1185">Reference proteome</keyword>
<dbReference type="AlphaFoldDB" id="A0AAE3AYX2"/>
<dbReference type="InterPro" id="IPR050834">
    <property type="entry name" value="Glycosyltransf_2"/>
</dbReference>
<dbReference type="InterPro" id="IPR029044">
    <property type="entry name" value="Nucleotide-diphossugar_trans"/>
</dbReference>
<reference evidence="2 3" key="1">
    <citation type="submission" date="2021-10" db="EMBL/GenBank/DDBJ databases">
        <title>Anaerobic single-cell dispensing facilitates the cultivation of human gut bacteria.</title>
        <authorList>
            <person name="Afrizal A."/>
        </authorList>
    </citation>
    <scope>NUCLEOTIDE SEQUENCE [LARGE SCALE GENOMIC DNA]</scope>
    <source>
        <strain evidence="2 3">CLA-AA-H244</strain>
    </source>
</reference>
<dbReference type="PANTHER" id="PTHR43685">
    <property type="entry name" value="GLYCOSYLTRANSFERASE"/>
    <property type="match status" value="1"/>
</dbReference>
<dbReference type="RefSeq" id="WP_308728794.1">
    <property type="nucleotide sequence ID" value="NZ_JAJEQF010000041.1"/>
</dbReference>
<evidence type="ECO:0000313" key="3">
    <source>
        <dbReference type="Proteomes" id="UP001199355"/>
    </source>
</evidence>
<dbReference type="EMBL" id="JAJEQF010000041">
    <property type="protein sequence ID" value="MCC2168607.1"/>
    <property type="molecule type" value="Genomic_DNA"/>
</dbReference>
<dbReference type="EC" id="2.4.-.-" evidence="2"/>
<proteinExistence type="predicted"/>
<dbReference type="Pfam" id="PF00535">
    <property type="entry name" value="Glycos_transf_2"/>
    <property type="match status" value="1"/>
</dbReference>
<accession>A0AAE3AYX2</accession>
<evidence type="ECO:0000259" key="1">
    <source>
        <dbReference type="Pfam" id="PF00535"/>
    </source>
</evidence>
<evidence type="ECO:0000313" key="2">
    <source>
        <dbReference type="EMBL" id="MCC2168607.1"/>
    </source>
</evidence>
<keyword evidence="2" id="KW-0328">Glycosyltransferase</keyword>
<dbReference type="GO" id="GO:0016757">
    <property type="term" value="F:glycosyltransferase activity"/>
    <property type="evidence" value="ECO:0007669"/>
    <property type="project" value="UniProtKB-KW"/>
</dbReference>
<protein>
    <submittedName>
        <fullName evidence="2">Glycosyltransferase</fullName>
        <ecNumber evidence="2">2.4.-.-</ecNumber>
    </submittedName>
</protein>
<organism evidence="2 3">
    <name type="scientific">Gallintestinimicrobium propionicum</name>
    <dbReference type="NCBI Taxonomy" id="2981770"/>
    <lineage>
        <taxon>Bacteria</taxon>
        <taxon>Bacillati</taxon>
        <taxon>Bacillota</taxon>
        <taxon>Clostridia</taxon>
        <taxon>Lachnospirales</taxon>
        <taxon>Lachnospiraceae</taxon>
        <taxon>Gallintestinimicrobium</taxon>
    </lineage>
</organism>
<dbReference type="PANTHER" id="PTHR43685:SF2">
    <property type="entry name" value="GLYCOSYLTRANSFERASE 2-LIKE DOMAIN-CONTAINING PROTEIN"/>
    <property type="match status" value="1"/>
</dbReference>
<gene>
    <name evidence="2" type="ORF">LKD45_13050</name>
</gene>
<dbReference type="SUPFAM" id="SSF53448">
    <property type="entry name" value="Nucleotide-diphospho-sugar transferases"/>
    <property type="match status" value="1"/>
</dbReference>
<dbReference type="InterPro" id="IPR001173">
    <property type="entry name" value="Glyco_trans_2-like"/>
</dbReference>
<name>A0AAE3AYX2_9FIRM</name>
<dbReference type="Proteomes" id="UP001199355">
    <property type="component" value="Unassembled WGS sequence"/>
</dbReference>
<comment type="caution">
    <text evidence="2">The sequence shown here is derived from an EMBL/GenBank/DDBJ whole genome shotgun (WGS) entry which is preliminary data.</text>
</comment>
<sequence>MAQISFSIVVVCLNPGEKLLKTVQSVLNQKYGNYEIVVKDGGSTDGSLEQLPADSRIRVYTRPDSGIYDAMNQAMSYVTGQFVQFLNCGDLLHDDMVLERLAAVMERKRSRGADEESLGHKEKERIFYGNQYHEAWGSVIYSAPEVNDFTCYRNVPCHQVCFYDVRLFAERGYDVKYRVRADYEHFLYCIYDRKAEAVYVEMIVADYEGGGFSETRENRRISEKEHAEITKRYLGRDKALRYKLLMLLTLAPLRTKLAEDEKYSEWYNGIKAKIYRRCGHKDEPGENRK</sequence>
<dbReference type="Gene3D" id="3.90.550.10">
    <property type="entry name" value="Spore Coat Polysaccharide Biosynthesis Protein SpsA, Chain A"/>
    <property type="match status" value="1"/>
</dbReference>